<dbReference type="eggNOG" id="ENOG5033KQ2">
    <property type="taxonomic scope" value="Bacteria"/>
</dbReference>
<protein>
    <submittedName>
        <fullName evidence="9">Exosortase EpsH-like protein</fullName>
    </submittedName>
</protein>
<evidence type="ECO:0000256" key="7">
    <source>
        <dbReference type="ARBA" id="ARBA00023136"/>
    </source>
</evidence>
<evidence type="ECO:0000256" key="2">
    <source>
        <dbReference type="ARBA" id="ARBA00022475"/>
    </source>
</evidence>
<dbReference type="InterPro" id="IPR026392">
    <property type="entry name" value="Exo/Archaeosortase_dom"/>
</dbReference>
<dbReference type="NCBIfam" id="TIGR04178">
    <property type="entry name" value="exo_archaeo"/>
    <property type="match status" value="1"/>
</dbReference>
<organism evidence="9 10">
    <name type="scientific">Methyloglobulus morosus KoM1</name>
    <dbReference type="NCBI Taxonomy" id="1116472"/>
    <lineage>
        <taxon>Bacteria</taxon>
        <taxon>Pseudomonadati</taxon>
        <taxon>Pseudomonadota</taxon>
        <taxon>Gammaproteobacteria</taxon>
        <taxon>Methylococcales</taxon>
        <taxon>Methylococcaceae</taxon>
        <taxon>Methyloglobulus</taxon>
    </lineage>
</organism>
<keyword evidence="3" id="KW-0645">Protease</keyword>
<keyword evidence="7 8" id="KW-0472">Membrane</keyword>
<dbReference type="Proteomes" id="UP000017842">
    <property type="component" value="Unassembled WGS sequence"/>
</dbReference>
<evidence type="ECO:0000256" key="8">
    <source>
        <dbReference type="SAM" id="Phobius"/>
    </source>
</evidence>
<evidence type="ECO:0000256" key="6">
    <source>
        <dbReference type="ARBA" id="ARBA00022989"/>
    </source>
</evidence>
<proteinExistence type="predicted"/>
<feature type="transmembrane region" description="Helical" evidence="8">
    <location>
        <begin position="32"/>
        <end position="50"/>
    </location>
</feature>
<dbReference type="EMBL" id="AYLO01000017">
    <property type="protein sequence ID" value="ESS73549.1"/>
    <property type="molecule type" value="Genomic_DNA"/>
</dbReference>
<comment type="caution">
    <text evidence="9">The sequence shown here is derived from an EMBL/GenBank/DDBJ whole genome shotgun (WGS) entry which is preliminary data.</text>
</comment>
<dbReference type="GO" id="GO:0006508">
    <property type="term" value="P:proteolysis"/>
    <property type="evidence" value="ECO:0007669"/>
    <property type="project" value="UniProtKB-KW"/>
</dbReference>
<keyword evidence="6 8" id="KW-1133">Transmembrane helix</keyword>
<comment type="subcellular location">
    <subcellularLocation>
        <location evidence="1">Cell membrane</location>
        <topology evidence="1">Multi-pass membrane protein</topology>
    </subcellularLocation>
</comment>
<feature type="transmembrane region" description="Helical" evidence="8">
    <location>
        <begin position="127"/>
        <end position="152"/>
    </location>
</feature>
<sequence>MNIRKPRHRIPGPIPTGDSGLHWRWTSRYHEWLQFILFAGCYALLNYGYFKIPVDLFMNVIYHHGVVAVCADLINWVAPAEQVLAQHNHVLSAKADLEIVRGCDGAGVLFLMVSAIVVFPSTGYRKLVGLVLGVGLIYGLNLLRVSGLYFVVAYHNDWFLLIHTYLAPTLMVLAGCCYFAWWAFGAANKAHESA</sequence>
<evidence type="ECO:0000256" key="3">
    <source>
        <dbReference type="ARBA" id="ARBA00022670"/>
    </source>
</evidence>
<reference evidence="9 10" key="1">
    <citation type="journal article" date="2013" name="Genome Announc.">
        <title>Draft Genome Sequence of the Methanotrophic Gammaproteobacterium Methyloglobulus morosus DSM 22980 Strain KoM1.</title>
        <authorList>
            <person name="Poehlein A."/>
            <person name="Deutzmann J.S."/>
            <person name="Daniel R."/>
            <person name="Simeonova D.D."/>
        </authorList>
    </citation>
    <scope>NUCLEOTIDE SEQUENCE [LARGE SCALE GENOMIC DNA]</scope>
    <source>
        <strain evidence="9 10">KoM1</strain>
    </source>
</reference>
<keyword evidence="5" id="KW-0378">Hydrolase</keyword>
<dbReference type="InterPro" id="IPR027567">
    <property type="entry name" value="Exosort_XrtM"/>
</dbReference>
<dbReference type="RefSeq" id="WP_023493489.1">
    <property type="nucleotide sequence ID" value="NZ_AYLO01000017.1"/>
</dbReference>
<evidence type="ECO:0000313" key="10">
    <source>
        <dbReference type="Proteomes" id="UP000017842"/>
    </source>
</evidence>
<dbReference type="AlphaFoldDB" id="V5C0G3"/>
<evidence type="ECO:0000313" key="9">
    <source>
        <dbReference type="EMBL" id="ESS73549.1"/>
    </source>
</evidence>
<gene>
    <name evidence="9" type="ORF">MGMO_17c00140</name>
</gene>
<feature type="transmembrane region" description="Helical" evidence="8">
    <location>
        <begin position="99"/>
        <end position="120"/>
    </location>
</feature>
<dbReference type="GO" id="GO:0005886">
    <property type="term" value="C:plasma membrane"/>
    <property type="evidence" value="ECO:0007669"/>
    <property type="project" value="UniProtKB-SubCell"/>
</dbReference>
<dbReference type="GO" id="GO:0008233">
    <property type="term" value="F:peptidase activity"/>
    <property type="evidence" value="ECO:0007669"/>
    <property type="project" value="UniProtKB-KW"/>
</dbReference>
<keyword evidence="2" id="KW-1003">Cell membrane</keyword>
<evidence type="ECO:0000256" key="4">
    <source>
        <dbReference type="ARBA" id="ARBA00022692"/>
    </source>
</evidence>
<accession>V5C0G3</accession>
<dbReference type="PATRIC" id="fig|1116472.3.peg.596"/>
<feature type="transmembrane region" description="Helical" evidence="8">
    <location>
        <begin position="158"/>
        <end position="184"/>
    </location>
</feature>
<dbReference type="OrthoDB" id="5568931at2"/>
<evidence type="ECO:0000256" key="1">
    <source>
        <dbReference type="ARBA" id="ARBA00004651"/>
    </source>
</evidence>
<evidence type="ECO:0000256" key="5">
    <source>
        <dbReference type="ARBA" id="ARBA00022801"/>
    </source>
</evidence>
<dbReference type="STRING" id="1116472.MGMO_17c00140"/>
<keyword evidence="10" id="KW-1185">Reference proteome</keyword>
<name>V5C0G3_9GAMM</name>
<dbReference type="NCBIfam" id="TIGR04300">
    <property type="entry name" value="exosort_XrtM"/>
    <property type="match status" value="1"/>
</dbReference>
<keyword evidence="4 8" id="KW-0812">Transmembrane</keyword>